<dbReference type="EMBL" id="CP012621">
    <property type="protein sequence ID" value="ATG74119.1"/>
    <property type="molecule type" value="Genomic_DNA"/>
</dbReference>
<sequence>MATVLLSRKQAFSVPSRQWHQPVSKAPLVEWFDGWNNAGQRQLLAELAAISHERRGWILMLNTPAPLSRRLLADAGVDPALVIDMGNKVEQQQLLLRAMAYKSIAAVVCWQWRPVAGLQQSLEQAVQQHRSRIFLITPNNEMQALH</sequence>
<protein>
    <recommendedName>
        <fullName evidence="3">Cell division inhibitor</fullName>
    </recommendedName>
</protein>
<organism evidence="1 2">
    <name type="scientific">Zobellella denitrificans</name>
    <dbReference type="NCBI Taxonomy" id="347534"/>
    <lineage>
        <taxon>Bacteria</taxon>
        <taxon>Pseudomonadati</taxon>
        <taxon>Pseudomonadota</taxon>
        <taxon>Gammaproteobacteria</taxon>
        <taxon>Aeromonadales</taxon>
        <taxon>Aeromonadaceae</taxon>
        <taxon>Zobellella</taxon>
    </lineage>
</organism>
<dbReference type="Gene3D" id="3.40.50.300">
    <property type="entry name" value="P-loop containing nucleotide triphosphate hydrolases"/>
    <property type="match status" value="1"/>
</dbReference>
<dbReference type="RefSeq" id="WP_096779248.1">
    <property type="nucleotide sequence ID" value="NZ_CP012621.1"/>
</dbReference>
<dbReference type="AlphaFoldDB" id="A0A291HPT1"/>
<reference evidence="2" key="1">
    <citation type="submission" date="2015-09" db="EMBL/GenBank/DDBJ databases">
        <authorList>
            <person name="Shao Z."/>
            <person name="Wang L."/>
        </authorList>
    </citation>
    <scope>NUCLEOTIDE SEQUENCE [LARGE SCALE GENOMIC DNA]</scope>
    <source>
        <strain evidence="2">F13-1</strain>
    </source>
</reference>
<dbReference type="Proteomes" id="UP000217763">
    <property type="component" value="Chromosome"/>
</dbReference>
<gene>
    <name evidence="1" type="ORF">AN401_09875</name>
</gene>
<evidence type="ECO:0000313" key="1">
    <source>
        <dbReference type="EMBL" id="ATG74119.1"/>
    </source>
</evidence>
<keyword evidence="2" id="KW-1185">Reference proteome</keyword>
<name>A0A291HPT1_9GAMM</name>
<dbReference type="InterPro" id="IPR027417">
    <property type="entry name" value="P-loop_NTPase"/>
</dbReference>
<dbReference type="SUPFAM" id="SSF52540">
    <property type="entry name" value="P-loop containing nucleoside triphosphate hydrolases"/>
    <property type="match status" value="1"/>
</dbReference>
<evidence type="ECO:0008006" key="3">
    <source>
        <dbReference type="Google" id="ProtNLM"/>
    </source>
</evidence>
<dbReference type="KEGG" id="zdf:AN401_09875"/>
<proteinExistence type="predicted"/>
<accession>A0A291HPT1</accession>
<evidence type="ECO:0000313" key="2">
    <source>
        <dbReference type="Proteomes" id="UP000217763"/>
    </source>
</evidence>